<dbReference type="GO" id="GO:0009100">
    <property type="term" value="P:glycoprotein metabolic process"/>
    <property type="evidence" value="ECO:0007669"/>
    <property type="project" value="UniProtKB-ARBA"/>
</dbReference>
<keyword evidence="4" id="KW-0472">Membrane</keyword>
<sequence length="936" mass="108835">MLSVRRFSMYVLRSLRLHLKKIVVTLLAVQLLFITTYVLNGHSLIMDGSWRSFTAPFLQPLTPTTKNHTYPVFDLKSTDSITRLYEKMNFDTSGEWIDTYTLKNDLLTMKMGPDKGRVLDSVDDLRYYNNDPRLIWSVVLDHLLASDSNEYDFSWYDWASFESLNKLIALKDTNVSCQFVCENAFDKDVLESVEKEIQEPLFITNRNKYDEEVWYNRERKMLNSNSVTQIVHDHCKDNDVYYKGAPFELPFIISELYGKMRPEVYDLHAKNHLLYFGATPLSLTVLDSDKEAYRINLKESDSSQSNIVQSKMLQGYIQRHTNEMQNGDLLFNHTLTFEKFLHHKSTEKRKLDIEGLDKTIFSKEYLDLSPSDFHFDAKTKIGELEAKLRSEGLSLHDTRYLQSLKTSIRTAPALQGKYFAEASEVADASADGHHRDKRFLSLGYNLLNDPQEFEARLSSMIRTFQKFTKANGLISWLSHGTLYGYLYNGLKFPWDVDHDLQMPIKHLHYLSQYFNQSLILEDPREGNGRYLLDVGSSITVRTHGNGENNIDARFIDIDSGIYIDITGLSVSSDAARKYMAKFVEEEESSDKDFSTLIEDYNFDENEKFDEVDDCEDFAKYTVYELREWVNSHPDDFDKSEKDLVTKAYKKELVMSKSDSPERDLTPKQRYLLNKKYNLFNCRNKHFSSLSILSPLRNTMFNGVPAFIPNKPITALNNEYVVPPRYGFLTFQGKVYLPELRYWFLFPDVKKFANLQSREPKITRLENPLNDLKFSDINLLLTNIIKCDFHSVFASLFNSLNSTVYRLKELEIQYDPDLSEEEKRSLLKTLRNGGLSKNMKSPEKDPIIYIYERKLWGKVKKILNAANIYNIASQVENKKIEEFVKVSKDLFERNLEEFNILDSDNGKTVIDLNSKGLNLFGDNKKTSNVIFGSDEKY</sequence>
<accession>A0A6C1DU02</accession>
<proteinExistence type="predicted"/>
<evidence type="ECO:0000313" key="7">
    <source>
        <dbReference type="Proteomes" id="UP000501346"/>
    </source>
</evidence>
<dbReference type="Proteomes" id="UP000501346">
    <property type="component" value="Chromosome ScX-SeX"/>
</dbReference>
<dbReference type="PANTHER" id="PTHR15407">
    <property type="entry name" value="FUKUTIN-RELATED"/>
    <property type="match status" value="1"/>
</dbReference>
<dbReference type="InterPro" id="IPR009644">
    <property type="entry name" value="FKTN/MNN4/W02B3.4-1"/>
</dbReference>
<keyword evidence="7" id="KW-1185">Reference proteome</keyword>
<reference evidence="6 7" key="1">
    <citation type="journal article" date="2019" name="BMC Genomics">
        <title>Chromosome level assembly and comparative genome analysis confirm lager-brewing yeasts originated from a single hybridization.</title>
        <authorList>
            <person name="Salazar A.N."/>
            <person name="Gorter de Vries A.R."/>
            <person name="van den Broek M."/>
            <person name="Brouwers N."/>
            <person name="de la Torre Cortes P."/>
            <person name="Kuijpers N.G.A."/>
            <person name="Daran J.G."/>
            <person name="Abeel T."/>
        </authorList>
    </citation>
    <scope>NUCLEOTIDE SEQUENCE [LARGE SCALE GENOMIC DNA]</scope>
    <source>
        <strain evidence="6 7">CBS 1483</strain>
    </source>
</reference>
<evidence type="ECO:0000256" key="4">
    <source>
        <dbReference type="ARBA" id="ARBA00023136"/>
    </source>
</evidence>
<organism evidence="6 7">
    <name type="scientific">Saccharomyces pastorianus</name>
    <name type="common">Lager yeast</name>
    <name type="synonym">Saccharomyces cerevisiae x Saccharomyces eubayanus</name>
    <dbReference type="NCBI Taxonomy" id="27292"/>
    <lineage>
        <taxon>Eukaryota</taxon>
        <taxon>Fungi</taxon>
        <taxon>Dikarya</taxon>
        <taxon>Ascomycota</taxon>
        <taxon>Saccharomycotina</taxon>
        <taxon>Saccharomycetes</taxon>
        <taxon>Saccharomycetales</taxon>
        <taxon>Saccharomycetaceae</taxon>
        <taxon>Saccharomyces</taxon>
    </lineage>
</organism>
<dbReference type="Pfam" id="PF04991">
    <property type="entry name" value="LicD"/>
    <property type="match status" value="1"/>
</dbReference>
<evidence type="ECO:0000256" key="2">
    <source>
        <dbReference type="ARBA" id="ARBA00022692"/>
    </source>
</evidence>
<evidence type="ECO:0000259" key="5">
    <source>
        <dbReference type="Pfam" id="PF04991"/>
    </source>
</evidence>
<name>A0A6C1DU02_SACPS</name>
<dbReference type="GO" id="GO:0016020">
    <property type="term" value="C:membrane"/>
    <property type="evidence" value="ECO:0007669"/>
    <property type="project" value="UniProtKB-SubCell"/>
</dbReference>
<dbReference type="AlphaFoldDB" id="A0A6C1DU02"/>
<dbReference type="OrthoDB" id="444255at2759"/>
<evidence type="ECO:0000313" key="6">
    <source>
        <dbReference type="EMBL" id="QID80512.1"/>
    </source>
</evidence>
<dbReference type="EMBL" id="CP048991">
    <property type="protein sequence ID" value="QID80512.1"/>
    <property type="molecule type" value="Genomic_DNA"/>
</dbReference>
<protein>
    <recommendedName>
        <fullName evidence="5">LicD/FKTN/FKRP nucleotidyltransferase domain-containing protein</fullName>
    </recommendedName>
</protein>
<feature type="domain" description="LicD/FKTN/FKRP nucleotidyltransferase" evidence="5">
    <location>
        <begin position="468"/>
        <end position="719"/>
    </location>
</feature>
<evidence type="ECO:0000256" key="3">
    <source>
        <dbReference type="ARBA" id="ARBA00022989"/>
    </source>
</evidence>
<dbReference type="InterPro" id="IPR007074">
    <property type="entry name" value="LicD/FKTN/FKRP_NTP_transf"/>
</dbReference>
<evidence type="ECO:0000256" key="1">
    <source>
        <dbReference type="ARBA" id="ARBA00004167"/>
    </source>
</evidence>
<dbReference type="PANTHER" id="PTHR15407:SF28">
    <property type="entry name" value="RIBITOL-5-PHOSPHATE TRANSFERASE FKTN"/>
    <property type="match status" value="1"/>
</dbReference>
<keyword evidence="3" id="KW-1133">Transmembrane helix</keyword>
<gene>
    <name evidence="6" type="ORF">GRS66_002850</name>
</gene>
<keyword evidence="2" id="KW-0812">Transmembrane</keyword>
<comment type="subcellular location">
    <subcellularLocation>
        <location evidence="1">Membrane</location>
        <topology evidence="1">Single-pass membrane protein</topology>
    </subcellularLocation>
</comment>